<proteinExistence type="predicted"/>
<dbReference type="RefSeq" id="WP_237868326.1">
    <property type="nucleotide sequence ID" value="NZ_JAKLTR010000001.1"/>
</dbReference>
<feature type="domain" description="Carboxyltransferase" evidence="4">
    <location>
        <begin position="24"/>
        <end position="312"/>
    </location>
</feature>
<dbReference type="Gene3D" id="2.40.100.10">
    <property type="entry name" value="Cyclophilin-like"/>
    <property type="match status" value="1"/>
</dbReference>
<evidence type="ECO:0000259" key="4">
    <source>
        <dbReference type="SMART" id="SM00797"/>
    </source>
</evidence>
<keyword evidence="6" id="KW-1185">Reference proteome</keyword>
<keyword evidence="1" id="KW-0547">Nucleotide-binding</keyword>
<organism evidence="5 6">
    <name type="scientific">Terrimonas ginsenosidimutans</name>
    <dbReference type="NCBI Taxonomy" id="2908004"/>
    <lineage>
        <taxon>Bacteria</taxon>
        <taxon>Pseudomonadati</taxon>
        <taxon>Bacteroidota</taxon>
        <taxon>Chitinophagia</taxon>
        <taxon>Chitinophagales</taxon>
        <taxon>Chitinophagaceae</taxon>
        <taxon>Terrimonas</taxon>
    </lineage>
</organism>
<protein>
    <submittedName>
        <fullName evidence="5">Biotin-dependent carboxyltransferase family protein</fullName>
    </submittedName>
</protein>
<dbReference type="NCBIfam" id="TIGR00724">
    <property type="entry name" value="urea_amlyse_rel"/>
    <property type="match status" value="1"/>
</dbReference>
<dbReference type="InterPro" id="IPR052708">
    <property type="entry name" value="PxpC"/>
</dbReference>
<evidence type="ECO:0000313" key="6">
    <source>
        <dbReference type="Proteomes" id="UP001165367"/>
    </source>
</evidence>
<dbReference type="SUPFAM" id="SSF50891">
    <property type="entry name" value="Cyclophilin-like"/>
    <property type="match status" value="1"/>
</dbReference>
<gene>
    <name evidence="5" type="ORF">LZZ85_02380</name>
</gene>
<keyword evidence="2" id="KW-0378">Hydrolase</keyword>
<dbReference type="Pfam" id="PF02626">
    <property type="entry name" value="CT_A_B"/>
    <property type="match status" value="1"/>
</dbReference>
<evidence type="ECO:0000256" key="1">
    <source>
        <dbReference type="ARBA" id="ARBA00022741"/>
    </source>
</evidence>
<evidence type="ECO:0000313" key="5">
    <source>
        <dbReference type="EMBL" id="MCG2613101.1"/>
    </source>
</evidence>
<dbReference type="SMART" id="SM00797">
    <property type="entry name" value="AHS2"/>
    <property type="match status" value="1"/>
</dbReference>
<evidence type="ECO:0000256" key="2">
    <source>
        <dbReference type="ARBA" id="ARBA00022801"/>
    </source>
</evidence>
<comment type="caution">
    <text evidence="5">The sequence shown here is derived from an EMBL/GenBank/DDBJ whole genome shotgun (WGS) entry which is preliminary data.</text>
</comment>
<dbReference type="PANTHER" id="PTHR43309">
    <property type="entry name" value="5-OXOPROLINASE SUBUNIT C"/>
    <property type="match status" value="1"/>
</dbReference>
<name>A0ABS9KLA6_9BACT</name>
<dbReference type="Proteomes" id="UP001165367">
    <property type="component" value="Unassembled WGS sequence"/>
</dbReference>
<reference evidence="5" key="1">
    <citation type="submission" date="2022-01" db="EMBL/GenBank/DDBJ databases">
        <authorList>
            <person name="Jo J.-H."/>
            <person name="Im W.-T."/>
        </authorList>
    </citation>
    <scope>NUCLEOTIDE SEQUENCE</scope>
    <source>
        <strain evidence="5">NA20</strain>
    </source>
</reference>
<dbReference type="InterPro" id="IPR029000">
    <property type="entry name" value="Cyclophilin-like_dom_sf"/>
</dbReference>
<sequence>MNLRIIKSGVLDTVQDQGRYGWQHIGINASGAMDRFSAELANALVGNDSAQPVLEMHFPAASLFFEQPSLIAICGANFSAVLNGEPVPCYQPILVNKYSILQFERLNQGARAYLAIEGGMNIGKWLNSYSTHLKAGAGGHAGRPLSTDDEIRLNSSVDWQSYLERNEFRVLPWRASDFWEKEPVDEIYILPGREFSGLTELSQLSLTGKTFTLTPQSDRMGYRLLGDPLEMQNREEMISTAVTFGTIQLLPNGQLTILMADHQTTGGYPRIAHVISAHHSRLAQLSPAEKLRFRITDYSMAEVLYRRQQQHLHQIRYACQLKLEWFIHAGH</sequence>
<accession>A0ABS9KLA6</accession>
<dbReference type="InterPro" id="IPR003778">
    <property type="entry name" value="CT_A_B"/>
</dbReference>
<dbReference type="EMBL" id="JAKLTR010000001">
    <property type="protein sequence ID" value="MCG2613101.1"/>
    <property type="molecule type" value="Genomic_DNA"/>
</dbReference>
<keyword evidence="3" id="KW-0067">ATP-binding</keyword>
<evidence type="ECO:0000256" key="3">
    <source>
        <dbReference type="ARBA" id="ARBA00022840"/>
    </source>
</evidence>
<dbReference type="PANTHER" id="PTHR43309:SF5">
    <property type="entry name" value="5-OXOPROLINASE SUBUNIT C"/>
    <property type="match status" value="1"/>
</dbReference>